<feature type="transmembrane region" description="Helical" evidence="6">
    <location>
        <begin position="54"/>
        <end position="80"/>
    </location>
</feature>
<feature type="domain" description="CWH43-like N-terminal" evidence="7">
    <location>
        <begin position="4"/>
        <end position="169"/>
    </location>
</feature>
<sequence>MKCIFTFYIRYKQVEALNAEDPKMAKLNKTGLVLGILSCFGLCIVANFQKSTFISMHLIGACLTFGLGMLYLLVQTIISYKMQPHKHGKGIFWIRLAIFVWCASSVVSMFISSVILYADLYGVDLAKKLHWDIHEKGYTLHIISTISEWSLAFSFNSFFLTYIQDFQKISLHVDVSLSGSDLYHSSGNLSPYDESTPLMSGRI</sequence>
<evidence type="ECO:0000256" key="1">
    <source>
        <dbReference type="ARBA" id="ARBA00004127"/>
    </source>
</evidence>
<organism evidence="8 9">
    <name type="scientific">Pleurodeles waltl</name>
    <name type="common">Iberian ribbed newt</name>
    <dbReference type="NCBI Taxonomy" id="8319"/>
    <lineage>
        <taxon>Eukaryota</taxon>
        <taxon>Metazoa</taxon>
        <taxon>Chordata</taxon>
        <taxon>Craniata</taxon>
        <taxon>Vertebrata</taxon>
        <taxon>Euteleostomi</taxon>
        <taxon>Amphibia</taxon>
        <taxon>Batrachia</taxon>
        <taxon>Caudata</taxon>
        <taxon>Salamandroidea</taxon>
        <taxon>Salamandridae</taxon>
        <taxon>Pleurodelinae</taxon>
        <taxon>Pleurodeles</taxon>
    </lineage>
</organism>
<dbReference type="PANTHER" id="PTHR21324">
    <property type="entry name" value="FASTING-INDUCIBLE INTEGRAL MEMBRANE PROTEIN TM6P1-RELATED"/>
    <property type="match status" value="1"/>
</dbReference>
<keyword evidence="4 6" id="KW-1133">Transmembrane helix</keyword>
<comment type="caution">
    <text evidence="8">The sequence shown here is derived from an EMBL/GenBank/DDBJ whole genome shotgun (WGS) entry which is preliminary data.</text>
</comment>
<dbReference type="InterPro" id="IPR019402">
    <property type="entry name" value="CWH43_N"/>
</dbReference>
<accession>A0AAV7QIF5</accession>
<dbReference type="Pfam" id="PF10277">
    <property type="entry name" value="Frag1"/>
    <property type="match status" value="1"/>
</dbReference>
<evidence type="ECO:0000259" key="7">
    <source>
        <dbReference type="Pfam" id="PF10277"/>
    </source>
</evidence>
<feature type="transmembrane region" description="Helical" evidence="6">
    <location>
        <begin position="92"/>
        <end position="118"/>
    </location>
</feature>
<dbReference type="PANTHER" id="PTHR21324:SF10">
    <property type="entry name" value="DNA DAMAGE-REGULATED AUTOPHAGY MODULATOR PROTEIN 2"/>
    <property type="match status" value="1"/>
</dbReference>
<keyword evidence="5 6" id="KW-0472">Membrane</keyword>
<dbReference type="Proteomes" id="UP001066276">
    <property type="component" value="Chromosome 6"/>
</dbReference>
<dbReference type="GO" id="GO:0005764">
    <property type="term" value="C:lysosome"/>
    <property type="evidence" value="ECO:0007669"/>
    <property type="project" value="TreeGrafter"/>
</dbReference>
<feature type="transmembrane region" description="Helical" evidence="6">
    <location>
        <begin position="31"/>
        <end position="48"/>
    </location>
</feature>
<dbReference type="InterPro" id="IPR050911">
    <property type="entry name" value="DRAM/TMEM150_Autophagy_Mod"/>
</dbReference>
<evidence type="ECO:0000256" key="5">
    <source>
        <dbReference type="ARBA" id="ARBA00023136"/>
    </source>
</evidence>
<dbReference type="EMBL" id="JANPWB010000010">
    <property type="protein sequence ID" value="KAJ1139509.1"/>
    <property type="molecule type" value="Genomic_DNA"/>
</dbReference>
<dbReference type="GO" id="GO:0010506">
    <property type="term" value="P:regulation of autophagy"/>
    <property type="evidence" value="ECO:0007669"/>
    <property type="project" value="TreeGrafter"/>
</dbReference>
<feature type="transmembrane region" description="Helical" evidence="6">
    <location>
        <begin position="138"/>
        <end position="163"/>
    </location>
</feature>
<dbReference type="GO" id="GO:0012505">
    <property type="term" value="C:endomembrane system"/>
    <property type="evidence" value="ECO:0007669"/>
    <property type="project" value="UniProtKB-SubCell"/>
</dbReference>
<evidence type="ECO:0000256" key="3">
    <source>
        <dbReference type="ARBA" id="ARBA00022692"/>
    </source>
</evidence>
<comment type="similarity">
    <text evidence="2">Belongs to the DRAM/TMEM150 family.</text>
</comment>
<dbReference type="GO" id="GO:0045494">
    <property type="term" value="P:photoreceptor cell maintenance"/>
    <property type="evidence" value="ECO:0007669"/>
    <property type="project" value="TreeGrafter"/>
</dbReference>
<reference evidence="8" key="1">
    <citation type="journal article" date="2022" name="bioRxiv">
        <title>Sequencing and chromosome-scale assembly of the giantPleurodeles waltlgenome.</title>
        <authorList>
            <person name="Brown T."/>
            <person name="Elewa A."/>
            <person name="Iarovenko S."/>
            <person name="Subramanian E."/>
            <person name="Araus A.J."/>
            <person name="Petzold A."/>
            <person name="Susuki M."/>
            <person name="Suzuki K.-i.T."/>
            <person name="Hayashi T."/>
            <person name="Toyoda A."/>
            <person name="Oliveira C."/>
            <person name="Osipova E."/>
            <person name="Leigh N.D."/>
            <person name="Simon A."/>
            <person name="Yun M.H."/>
        </authorList>
    </citation>
    <scope>NUCLEOTIDE SEQUENCE</scope>
    <source>
        <strain evidence="8">20211129_DDA</strain>
        <tissue evidence="8">Liver</tissue>
    </source>
</reference>
<keyword evidence="3 6" id="KW-0812">Transmembrane</keyword>
<keyword evidence="9" id="KW-1185">Reference proteome</keyword>
<protein>
    <recommendedName>
        <fullName evidence="7">CWH43-like N-terminal domain-containing protein</fullName>
    </recommendedName>
</protein>
<evidence type="ECO:0000313" key="9">
    <source>
        <dbReference type="Proteomes" id="UP001066276"/>
    </source>
</evidence>
<comment type="subcellular location">
    <subcellularLocation>
        <location evidence="1">Endomembrane system</location>
        <topology evidence="1">Multi-pass membrane protein</topology>
    </subcellularLocation>
</comment>
<name>A0AAV7QIF5_PLEWA</name>
<proteinExistence type="inferred from homology"/>
<evidence type="ECO:0000256" key="6">
    <source>
        <dbReference type="SAM" id="Phobius"/>
    </source>
</evidence>
<dbReference type="AlphaFoldDB" id="A0AAV7QIF5"/>
<evidence type="ECO:0000256" key="2">
    <source>
        <dbReference type="ARBA" id="ARBA00006565"/>
    </source>
</evidence>
<evidence type="ECO:0000256" key="4">
    <source>
        <dbReference type="ARBA" id="ARBA00022989"/>
    </source>
</evidence>
<evidence type="ECO:0000313" key="8">
    <source>
        <dbReference type="EMBL" id="KAJ1139509.1"/>
    </source>
</evidence>
<gene>
    <name evidence="8" type="ORF">NDU88_005880</name>
</gene>